<dbReference type="PROSITE" id="PS50113">
    <property type="entry name" value="PAC"/>
    <property type="match status" value="1"/>
</dbReference>
<dbReference type="CDD" id="cd01948">
    <property type="entry name" value="EAL"/>
    <property type="match status" value="1"/>
</dbReference>
<dbReference type="InterPro" id="IPR001633">
    <property type="entry name" value="EAL_dom"/>
</dbReference>
<dbReference type="SUPFAM" id="SSF55785">
    <property type="entry name" value="PYP-like sensor domain (PAS domain)"/>
    <property type="match status" value="3"/>
</dbReference>
<dbReference type="Gene3D" id="3.20.20.450">
    <property type="entry name" value="EAL domain"/>
    <property type="match status" value="1"/>
</dbReference>
<dbReference type="InterPro" id="IPR043128">
    <property type="entry name" value="Rev_trsase/Diguanyl_cyclase"/>
</dbReference>
<feature type="domain" description="EAL" evidence="3">
    <location>
        <begin position="544"/>
        <end position="800"/>
    </location>
</feature>
<dbReference type="SMART" id="SM00267">
    <property type="entry name" value="GGDEF"/>
    <property type="match status" value="1"/>
</dbReference>
<proteinExistence type="predicted"/>
<dbReference type="EMBL" id="CP003379">
    <property type="protein sequence ID" value="AFL89106.1"/>
    <property type="molecule type" value="Genomic_DNA"/>
</dbReference>
<dbReference type="InterPro" id="IPR013656">
    <property type="entry name" value="PAS_4"/>
</dbReference>
<dbReference type="Gene3D" id="3.30.70.270">
    <property type="match status" value="1"/>
</dbReference>
<dbReference type="RefSeq" id="WP_014786370.1">
    <property type="nucleotide sequence ID" value="NC_018014.1"/>
</dbReference>
<evidence type="ECO:0000313" key="5">
    <source>
        <dbReference type="EMBL" id="AFL89106.1"/>
    </source>
</evidence>
<sequence>MRAVPNGLTREEAVALYEGAPCAYVSTDLDGKLLRVNNTFAKWLGHSKASLLSMRLQDVLTPASKILYETHYRPLLQLRGAVSDIALEFARSSGDTMPVIMTSVVKDAMLTQAAHVTTTFVDITERKHYERETLELKRKADSLADVVRFSDQAILTTSFDLSVETWNAAAIALFGDRLDYGTHLEALMPAENVKLLRAALAASAPVTFEITAPPDQLWEVKAYPVSEGLAVFFSDITKERTSQLELQRANERFSLATMATTEGIWDLDCCSGSVYYSGRFRSILGLPEEEFTGTMADWMELLHPADVERAQNAWHELQGNNTATLEIELRHRHEDGSWRWILCRSLCQRDETGKPTRLTGSISDITARKIVDPLTNLHNRLSLLEQLQWRIEREEHHDRCYALLFIDLDLFKRINDSLGHLKGDALLVEVGRRLEETVQMVPGSIVSRLGGDEFVVLLGDVTHEEDALTYASMLEYLLEVPIDCHGQEVFISASIGVAVGHPGSYTKAEQVLEDADVAMYAAKANGKAQSATFTQKMRARATTRLADEADLRTAVAEHQFELYYQPSVDLKSGAILGFEALTRWNHPTRGLVSPAFFIPLAEETGFVLQMGRWALETAIQQLAEWRRDGLVPPTATMAVNLSARQLNDCHLVGSICGLLKAAGLPSECLVLEVTESMLMDNAEGAVAALQAIAKEGIRLYMDDFGTGYSSLSYLHRYPFQCLKIDRSFIERMDDDPQSIKLVSAIMALGTTLGMSVIAEGIETEAQRGHLVHMGCEQAQGFLFSPAVQAHAIVRMVSQGPFPFPADRSALALPAVD</sequence>
<dbReference type="PROSITE" id="PS50112">
    <property type="entry name" value="PAS"/>
    <property type="match status" value="2"/>
</dbReference>
<dbReference type="CDD" id="cd01949">
    <property type="entry name" value="GGDEF"/>
    <property type="match status" value="1"/>
</dbReference>
<dbReference type="eggNOG" id="COG5001">
    <property type="taxonomic scope" value="Bacteria"/>
</dbReference>
<dbReference type="InterPro" id="IPR035919">
    <property type="entry name" value="EAL_sf"/>
</dbReference>
<gene>
    <name evidence="5" type="ordered locus">Terro_2871</name>
</gene>
<evidence type="ECO:0000259" key="2">
    <source>
        <dbReference type="PROSITE" id="PS50113"/>
    </source>
</evidence>
<dbReference type="InterPro" id="IPR052155">
    <property type="entry name" value="Biofilm_reg_signaling"/>
</dbReference>
<dbReference type="InterPro" id="IPR001610">
    <property type="entry name" value="PAC"/>
</dbReference>
<dbReference type="PATRIC" id="fig|926566.3.peg.2859"/>
<dbReference type="InterPro" id="IPR000160">
    <property type="entry name" value="GGDEF_dom"/>
</dbReference>
<dbReference type="STRING" id="926566.Terro_2871"/>
<dbReference type="InterPro" id="IPR035965">
    <property type="entry name" value="PAS-like_dom_sf"/>
</dbReference>
<dbReference type="KEGG" id="trs:Terro_2871"/>
<dbReference type="OrthoDB" id="101222at2"/>
<organism evidence="5 6">
    <name type="scientific">Terriglobus roseus (strain DSM 18391 / NRRL B-41598 / KBS 63)</name>
    <dbReference type="NCBI Taxonomy" id="926566"/>
    <lineage>
        <taxon>Bacteria</taxon>
        <taxon>Pseudomonadati</taxon>
        <taxon>Acidobacteriota</taxon>
        <taxon>Terriglobia</taxon>
        <taxon>Terriglobales</taxon>
        <taxon>Acidobacteriaceae</taxon>
        <taxon>Terriglobus</taxon>
    </lineage>
</organism>
<dbReference type="InterPro" id="IPR000014">
    <property type="entry name" value="PAS"/>
</dbReference>
<dbReference type="Gene3D" id="3.30.450.20">
    <property type="entry name" value="PAS domain"/>
    <property type="match status" value="3"/>
</dbReference>
<dbReference type="PROSITE" id="PS50887">
    <property type="entry name" value="GGDEF"/>
    <property type="match status" value="1"/>
</dbReference>
<dbReference type="Pfam" id="PF00563">
    <property type="entry name" value="EAL"/>
    <property type="match status" value="1"/>
</dbReference>
<feature type="domain" description="PAS" evidence="1">
    <location>
        <begin position="249"/>
        <end position="321"/>
    </location>
</feature>
<dbReference type="NCBIfam" id="TIGR00254">
    <property type="entry name" value="GGDEF"/>
    <property type="match status" value="1"/>
</dbReference>
<feature type="domain" description="PAC" evidence="2">
    <location>
        <begin position="325"/>
        <end position="377"/>
    </location>
</feature>
<evidence type="ECO:0000259" key="1">
    <source>
        <dbReference type="PROSITE" id="PS50112"/>
    </source>
</evidence>
<dbReference type="HOGENOM" id="CLU_000445_70_20_0"/>
<dbReference type="SUPFAM" id="SSF55073">
    <property type="entry name" value="Nucleotide cyclase"/>
    <property type="match status" value="1"/>
</dbReference>
<dbReference type="InterPro" id="IPR013655">
    <property type="entry name" value="PAS_fold_3"/>
</dbReference>
<dbReference type="SMART" id="SM00091">
    <property type="entry name" value="PAS"/>
    <property type="match status" value="3"/>
</dbReference>
<dbReference type="SMART" id="SM00086">
    <property type="entry name" value="PAC"/>
    <property type="match status" value="1"/>
</dbReference>
<accession>I3ZIN8</accession>
<evidence type="ECO:0000259" key="4">
    <source>
        <dbReference type="PROSITE" id="PS50887"/>
    </source>
</evidence>
<dbReference type="NCBIfam" id="TIGR00229">
    <property type="entry name" value="sensory_box"/>
    <property type="match status" value="2"/>
</dbReference>
<reference evidence="5 6" key="1">
    <citation type="submission" date="2012-06" db="EMBL/GenBank/DDBJ databases">
        <title>Complete genome of Terriglobus roseus DSM 18391.</title>
        <authorList>
            <consortium name="US DOE Joint Genome Institute (JGI-PGF)"/>
            <person name="Lucas S."/>
            <person name="Copeland A."/>
            <person name="Lapidus A."/>
            <person name="Glavina del Rio T."/>
            <person name="Dalin E."/>
            <person name="Tice H."/>
            <person name="Bruce D."/>
            <person name="Goodwin L."/>
            <person name="Pitluck S."/>
            <person name="Peters L."/>
            <person name="Mikhailova N."/>
            <person name="Munk A.C.C."/>
            <person name="Kyrpides N."/>
            <person name="Mavromatis K."/>
            <person name="Ivanova N."/>
            <person name="Brettin T."/>
            <person name="Detter J.C."/>
            <person name="Han C."/>
            <person name="Larimer F."/>
            <person name="Land M."/>
            <person name="Hauser L."/>
            <person name="Markowitz V."/>
            <person name="Cheng J.-F."/>
            <person name="Hugenholtz P."/>
            <person name="Woyke T."/>
            <person name="Wu D."/>
            <person name="Brambilla E."/>
            <person name="Klenk H.-P."/>
            <person name="Eisen J.A."/>
        </authorList>
    </citation>
    <scope>NUCLEOTIDE SEQUENCE [LARGE SCALE GENOMIC DNA]</scope>
    <source>
        <strain evidence="6">DSM 18391 / NRRL B-41598 / KBS 63</strain>
    </source>
</reference>
<name>I3ZIN8_TERRK</name>
<feature type="domain" description="GGDEF" evidence="4">
    <location>
        <begin position="399"/>
        <end position="535"/>
    </location>
</feature>
<dbReference type="Pfam" id="PF08447">
    <property type="entry name" value="PAS_3"/>
    <property type="match status" value="1"/>
</dbReference>
<dbReference type="CDD" id="cd00130">
    <property type="entry name" value="PAS"/>
    <property type="match status" value="1"/>
</dbReference>
<keyword evidence="6" id="KW-1185">Reference proteome</keyword>
<dbReference type="Proteomes" id="UP000006056">
    <property type="component" value="Chromosome"/>
</dbReference>
<dbReference type="InterPro" id="IPR029787">
    <property type="entry name" value="Nucleotide_cyclase"/>
</dbReference>
<feature type="domain" description="PAS" evidence="1">
    <location>
        <begin position="9"/>
        <end position="79"/>
    </location>
</feature>
<evidence type="ECO:0000313" key="6">
    <source>
        <dbReference type="Proteomes" id="UP000006056"/>
    </source>
</evidence>
<protein>
    <submittedName>
        <fullName evidence="5">PAS domain S-box/diguanylate cyclase (GGDEF) domain-containing protein</fullName>
    </submittedName>
</protein>
<dbReference type="SMART" id="SM00052">
    <property type="entry name" value="EAL"/>
    <property type="match status" value="1"/>
</dbReference>
<dbReference type="eggNOG" id="COG2202">
    <property type="taxonomic scope" value="Bacteria"/>
</dbReference>
<dbReference type="Pfam" id="PF00990">
    <property type="entry name" value="GGDEF"/>
    <property type="match status" value="1"/>
</dbReference>
<dbReference type="AlphaFoldDB" id="I3ZIN8"/>
<dbReference type="PANTHER" id="PTHR44757:SF2">
    <property type="entry name" value="BIOFILM ARCHITECTURE MAINTENANCE PROTEIN MBAA"/>
    <property type="match status" value="1"/>
</dbReference>
<dbReference type="Pfam" id="PF08448">
    <property type="entry name" value="PAS_4"/>
    <property type="match status" value="1"/>
</dbReference>
<dbReference type="PANTHER" id="PTHR44757">
    <property type="entry name" value="DIGUANYLATE CYCLASE DGCP"/>
    <property type="match status" value="1"/>
</dbReference>
<dbReference type="InterPro" id="IPR000700">
    <property type="entry name" value="PAS-assoc_C"/>
</dbReference>
<dbReference type="SUPFAM" id="SSF141868">
    <property type="entry name" value="EAL domain-like"/>
    <property type="match status" value="1"/>
</dbReference>
<dbReference type="PROSITE" id="PS50883">
    <property type="entry name" value="EAL"/>
    <property type="match status" value="1"/>
</dbReference>
<evidence type="ECO:0000259" key="3">
    <source>
        <dbReference type="PROSITE" id="PS50883"/>
    </source>
</evidence>